<proteinExistence type="inferred from homology"/>
<evidence type="ECO:0000256" key="3">
    <source>
        <dbReference type="ARBA" id="ARBA00022946"/>
    </source>
</evidence>
<dbReference type="GeneTree" id="ENSGT00940000167184"/>
<evidence type="ECO:0000256" key="2">
    <source>
        <dbReference type="ARBA" id="ARBA00010972"/>
    </source>
</evidence>
<name>A0A4W5MZ44_9TELE</name>
<evidence type="ECO:0000313" key="9">
    <source>
        <dbReference type="Ensembl" id="ENSHHUP00000043702.1"/>
    </source>
</evidence>
<comment type="similarity">
    <text evidence="2">Belongs to the mitochondrion-specific ribosomal protein mL51 family.</text>
</comment>
<keyword evidence="5" id="KW-0496">Mitochondrion</keyword>
<keyword evidence="3" id="KW-0809">Transit peptide</keyword>
<dbReference type="Proteomes" id="UP000314982">
    <property type="component" value="Unassembled WGS sequence"/>
</dbReference>
<sequence length="94" mass="11090">MSHLRGLLKAGVSLCHSTLQTTRQISTGRCIIHCLTSLTRFGTVCVKGFRGNELQRLTRKKRMVGDRMMTQDKHDMEKRIRFLYRHFNRFGKHR</sequence>
<evidence type="ECO:0000256" key="8">
    <source>
        <dbReference type="ARBA" id="ARBA00035419"/>
    </source>
</evidence>
<accession>A0A4W5MZ44</accession>
<evidence type="ECO:0000256" key="4">
    <source>
        <dbReference type="ARBA" id="ARBA00022980"/>
    </source>
</evidence>
<dbReference type="Pfam" id="PF10244">
    <property type="entry name" value="MRP-L51"/>
    <property type="match status" value="1"/>
</dbReference>
<evidence type="ECO:0000256" key="1">
    <source>
        <dbReference type="ARBA" id="ARBA00004173"/>
    </source>
</evidence>
<reference evidence="9" key="2">
    <citation type="submission" date="2025-08" db="UniProtKB">
        <authorList>
            <consortium name="Ensembl"/>
        </authorList>
    </citation>
    <scope>IDENTIFICATION</scope>
</reference>
<keyword evidence="10" id="KW-1185">Reference proteome</keyword>
<protein>
    <recommendedName>
        <fullName evidence="7">Large ribosomal subunit protein mL51</fullName>
    </recommendedName>
    <alternativeName>
        <fullName evidence="8">39S ribosomal protein L51, mitochondrial</fullName>
    </alternativeName>
</protein>
<reference evidence="9" key="3">
    <citation type="submission" date="2025-09" db="UniProtKB">
        <authorList>
            <consortium name="Ensembl"/>
        </authorList>
    </citation>
    <scope>IDENTIFICATION</scope>
</reference>
<dbReference type="GO" id="GO:0003735">
    <property type="term" value="F:structural constituent of ribosome"/>
    <property type="evidence" value="ECO:0007669"/>
    <property type="project" value="InterPro"/>
</dbReference>
<reference evidence="10" key="1">
    <citation type="submission" date="2018-06" db="EMBL/GenBank/DDBJ databases">
        <title>Genome assembly of Danube salmon.</title>
        <authorList>
            <person name="Macqueen D.J."/>
            <person name="Gundappa M.K."/>
        </authorList>
    </citation>
    <scope>NUCLEOTIDE SEQUENCE [LARGE SCALE GENOMIC DNA]</scope>
</reference>
<evidence type="ECO:0000313" key="10">
    <source>
        <dbReference type="Proteomes" id="UP000314982"/>
    </source>
</evidence>
<dbReference type="STRING" id="62062.ENSHHUP00000043702"/>
<comment type="subcellular location">
    <subcellularLocation>
        <location evidence="1">Mitochondrion</location>
    </subcellularLocation>
</comment>
<organism evidence="9 10">
    <name type="scientific">Hucho hucho</name>
    <name type="common">huchen</name>
    <dbReference type="NCBI Taxonomy" id="62062"/>
    <lineage>
        <taxon>Eukaryota</taxon>
        <taxon>Metazoa</taxon>
        <taxon>Chordata</taxon>
        <taxon>Craniata</taxon>
        <taxon>Vertebrata</taxon>
        <taxon>Euteleostomi</taxon>
        <taxon>Actinopterygii</taxon>
        <taxon>Neopterygii</taxon>
        <taxon>Teleostei</taxon>
        <taxon>Protacanthopterygii</taxon>
        <taxon>Salmoniformes</taxon>
        <taxon>Salmonidae</taxon>
        <taxon>Salmoninae</taxon>
        <taxon>Hucho</taxon>
    </lineage>
</organism>
<dbReference type="AlphaFoldDB" id="A0A4W5MZ44"/>
<dbReference type="Ensembl" id="ENSHHUT00000045342.1">
    <property type="protein sequence ID" value="ENSHHUP00000043702.1"/>
    <property type="gene ID" value="ENSHHUG00000026813.1"/>
</dbReference>
<dbReference type="GO" id="GO:0005762">
    <property type="term" value="C:mitochondrial large ribosomal subunit"/>
    <property type="evidence" value="ECO:0007669"/>
    <property type="project" value="TreeGrafter"/>
</dbReference>
<keyword evidence="6" id="KW-0687">Ribonucleoprotein</keyword>
<evidence type="ECO:0000256" key="6">
    <source>
        <dbReference type="ARBA" id="ARBA00023274"/>
    </source>
</evidence>
<evidence type="ECO:0000256" key="5">
    <source>
        <dbReference type="ARBA" id="ARBA00023128"/>
    </source>
</evidence>
<dbReference type="PANTHER" id="PTHR13409">
    <property type="entry name" value="MITOCHONDRIAL 39S RIBOSOMAL PROTEIN L51"/>
    <property type="match status" value="1"/>
</dbReference>
<dbReference type="GO" id="GO:0006412">
    <property type="term" value="P:translation"/>
    <property type="evidence" value="ECO:0007669"/>
    <property type="project" value="TreeGrafter"/>
</dbReference>
<evidence type="ECO:0000256" key="7">
    <source>
        <dbReference type="ARBA" id="ARBA00035182"/>
    </source>
</evidence>
<keyword evidence="4" id="KW-0689">Ribosomal protein</keyword>
<dbReference type="PANTHER" id="PTHR13409:SF0">
    <property type="entry name" value="LARGE RIBOSOMAL SUBUNIT PROTEIN ML51"/>
    <property type="match status" value="1"/>
</dbReference>
<dbReference type="InterPro" id="IPR019373">
    <property type="entry name" value="Ribosomal_mL51"/>
</dbReference>